<sequence>MDVINDVSSKNAPPVERYKDMVLLPGDTFRMGTNKPILIKDGEFPSRNVTLDAFYLDQHEVSNTQFQEFVSATGYVTEAEKFGDTFVFEPLLSEEERAKISQVRHDMKRFVSIFINNLGSWLHPEGLDSTIEHRMHHPVVHISWNDAVAYCTWRGARLPTEAEWEYGCRGGLENRLFPWGNNLTPRGEHRANVWQGEFPTNNTAADGYLSTAPVMSYKENKFGLYNMVGNVWEWTADWWNVHHHPAPSYNPKGPTTGTDKVKKGGSYLCNEQYCYRHRCAARSQNTPDSSAGNLGFRCAADVS</sequence>
<dbReference type="AlphaFoldDB" id="A0A3Q0J835"/>
<evidence type="ECO:0000313" key="4">
    <source>
        <dbReference type="RefSeq" id="XP_026684629.1"/>
    </source>
</evidence>
<dbReference type="InterPro" id="IPR016187">
    <property type="entry name" value="CTDL_fold"/>
</dbReference>
<evidence type="ECO:0000259" key="2">
    <source>
        <dbReference type="Pfam" id="PF03781"/>
    </source>
</evidence>
<comment type="similarity">
    <text evidence="1">Belongs to the sulfatase-modifying factor family.</text>
</comment>
<name>A0A3Q0J835_DIACI</name>
<keyword evidence="3" id="KW-1185">Reference proteome</keyword>
<gene>
    <name evidence="4" type="primary">LOC103516421</name>
</gene>
<dbReference type="RefSeq" id="XP_026684629.1">
    <property type="nucleotide sequence ID" value="XM_026828828.1"/>
</dbReference>
<evidence type="ECO:0000313" key="3">
    <source>
        <dbReference type="Proteomes" id="UP000079169"/>
    </source>
</evidence>
<feature type="domain" description="Sulfatase-modifying factor enzyme-like" evidence="2">
    <location>
        <begin position="18"/>
        <end position="299"/>
    </location>
</feature>
<dbReference type="STRING" id="121845.A0A3Q0J835"/>
<dbReference type="GO" id="GO:0120147">
    <property type="term" value="F:formylglycine-generating oxidase activity"/>
    <property type="evidence" value="ECO:0007669"/>
    <property type="project" value="TreeGrafter"/>
</dbReference>
<dbReference type="PANTHER" id="PTHR23150:SF19">
    <property type="entry name" value="FORMYLGLYCINE-GENERATING ENZYME"/>
    <property type="match status" value="1"/>
</dbReference>
<dbReference type="Pfam" id="PF03781">
    <property type="entry name" value="FGE-sulfatase"/>
    <property type="match status" value="1"/>
</dbReference>
<reference evidence="4" key="1">
    <citation type="submission" date="2025-08" db="UniProtKB">
        <authorList>
            <consortium name="RefSeq"/>
        </authorList>
    </citation>
    <scope>IDENTIFICATION</scope>
</reference>
<dbReference type="Gene3D" id="3.90.1580.10">
    <property type="entry name" value="paralog of FGE (formylglycine-generating enzyme)"/>
    <property type="match status" value="1"/>
</dbReference>
<evidence type="ECO:0000256" key="1">
    <source>
        <dbReference type="ARBA" id="ARBA00005310"/>
    </source>
</evidence>
<protein>
    <submittedName>
        <fullName evidence="4">Formylglycine-generating enzyme</fullName>
    </submittedName>
</protein>
<organism evidence="3 4">
    <name type="scientific">Diaphorina citri</name>
    <name type="common">Asian citrus psyllid</name>
    <dbReference type="NCBI Taxonomy" id="121845"/>
    <lineage>
        <taxon>Eukaryota</taxon>
        <taxon>Metazoa</taxon>
        <taxon>Ecdysozoa</taxon>
        <taxon>Arthropoda</taxon>
        <taxon>Hexapoda</taxon>
        <taxon>Insecta</taxon>
        <taxon>Pterygota</taxon>
        <taxon>Neoptera</taxon>
        <taxon>Paraneoptera</taxon>
        <taxon>Hemiptera</taxon>
        <taxon>Sternorrhyncha</taxon>
        <taxon>Psylloidea</taxon>
        <taxon>Psyllidae</taxon>
        <taxon>Diaphorininae</taxon>
        <taxon>Diaphorina</taxon>
    </lineage>
</organism>
<dbReference type="Proteomes" id="UP000079169">
    <property type="component" value="Unplaced"/>
</dbReference>
<dbReference type="InterPro" id="IPR042095">
    <property type="entry name" value="SUMF_sf"/>
</dbReference>
<dbReference type="PANTHER" id="PTHR23150">
    <property type="entry name" value="SULFATASE MODIFYING FACTOR 1, 2"/>
    <property type="match status" value="1"/>
</dbReference>
<dbReference type="InterPro" id="IPR051043">
    <property type="entry name" value="Sulfatase_Mod_Factor_Kinase"/>
</dbReference>
<dbReference type="KEGG" id="dci:103516421"/>
<proteinExistence type="inferred from homology"/>
<dbReference type="InterPro" id="IPR005532">
    <property type="entry name" value="SUMF_dom"/>
</dbReference>
<dbReference type="GO" id="GO:0005783">
    <property type="term" value="C:endoplasmic reticulum"/>
    <property type="evidence" value="ECO:0007669"/>
    <property type="project" value="TreeGrafter"/>
</dbReference>
<dbReference type="PaxDb" id="121845-A0A3Q0J835"/>
<dbReference type="SUPFAM" id="SSF56436">
    <property type="entry name" value="C-type lectin-like"/>
    <property type="match status" value="1"/>
</dbReference>
<accession>A0A3Q0J835</accession>
<dbReference type="GeneID" id="103516421"/>